<feature type="region of interest" description="Disordered" evidence="1">
    <location>
        <begin position="1"/>
        <end position="21"/>
    </location>
</feature>
<reference evidence="3" key="2">
    <citation type="journal article" date="2019" name="IMA Fungus">
        <title>Genome sequencing and comparison of five Tilletia species to identify candidate genes for the detection of regulated species infecting wheat.</title>
        <authorList>
            <person name="Nguyen H.D.T."/>
            <person name="Sultana T."/>
            <person name="Kesanakurti P."/>
            <person name="Hambleton S."/>
        </authorList>
    </citation>
    <scope>NUCLEOTIDE SEQUENCE</scope>
    <source>
        <strain evidence="3">DAOMC 236422</strain>
    </source>
</reference>
<dbReference type="EMBL" id="LWDG02000090">
    <property type="protein sequence ID" value="KAE8269530.1"/>
    <property type="molecule type" value="Genomic_DNA"/>
</dbReference>
<organism evidence="3 4">
    <name type="scientific">Tilletia walkeri</name>
    <dbReference type="NCBI Taxonomy" id="117179"/>
    <lineage>
        <taxon>Eukaryota</taxon>
        <taxon>Fungi</taxon>
        <taxon>Dikarya</taxon>
        <taxon>Basidiomycota</taxon>
        <taxon>Ustilaginomycotina</taxon>
        <taxon>Exobasidiomycetes</taxon>
        <taxon>Tilletiales</taxon>
        <taxon>Tilletiaceae</taxon>
        <taxon>Tilletia</taxon>
    </lineage>
</organism>
<dbReference type="Proteomes" id="UP000078113">
    <property type="component" value="Unassembled WGS sequence"/>
</dbReference>
<protein>
    <submittedName>
        <fullName evidence="3">Uncharacterized protein</fullName>
    </submittedName>
</protein>
<keyword evidence="2" id="KW-0472">Membrane</keyword>
<feature type="compositionally biased region" description="Basic and acidic residues" evidence="1">
    <location>
        <begin position="127"/>
        <end position="137"/>
    </location>
</feature>
<gene>
    <name evidence="3" type="ORF">A4X09_0g2813</name>
</gene>
<name>A0A8X7NCK2_9BASI</name>
<feature type="transmembrane region" description="Helical" evidence="2">
    <location>
        <begin position="38"/>
        <end position="64"/>
    </location>
</feature>
<comment type="caution">
    <text evidence="3">The sequence shown here is derived from an EMBL/GenBank/DDBJ whole genome shotgun (WGS) entry which is preliminary data.</text>
</comment>
<proteinExistence type="predicted"/>
<sequence>MLPAPAHEIPSPSCPSPSPYLSRPPSRLVVFLARILDILQHICLNIAGIILICLCLPPALIVALGNETITKSTWSGHLAHWSWVASEYLGRLESRHLSTYLLGVDLMKSPPPPLPGQTQEVVTPSGEGRRDSAVFFS</sequence>
<dbReference type="AlphaFoldDB" id="A0A8X7NCK2"/>
<accession>A0A8X7NCK2</accession>
<evidence type="ECO:0000256" key="1">
    <source>
        <dbReference type="SAM" id="MobiDB-lite"/>
    </source>
</evidence>
<keyword evidence="2" id="KW-1133">Transmembrane helix</keyword>
<reference evidence="3" key="1">
    <citation type="submission" date="2016-04" db="EMBL/GenBank/DDBJ databases">
        <authorList>
            <person name="Nguyen H.D."/>
            <person name="Samba Siva P."/>
            <person name="Cullis J."/>
            <person name="Levesque C.A."/>
            <person name="Hambleton S."/>
        </authorList>
    </citation>
    <scope>NUCLEOTIDE SEQUENCE</scope>
    <source>
        <strain evidence="3">DAOMC 236422</strain>
    </source>
</reference>
<keyword evidence="4" id="KW-1185">Reference proteome</keyword>
<evidence type="ECO:0000256" key="2">
    <source>
        <dbReference type="SAM" id="Phobius"/>
    </source>
</evidence>
<feature type="region of interest" description="Disordered" evidence="1">
    <location>
        <begin position="113"/>
        <end position="137"/>
    </location>
</feature>
<keyword evidence="2" id="KW-0812">Transmembrane</keyword>
<evidence type="ECO:0000313" key="3">
    <source>
        <dbReference type="EMBL" id="KAE8269530.1"/>
    </source>
</evidence>
<evidence type="ECO:0000313" key="4">
    <source>
        <dbReference type="Proteomes" id="UP000078113"/>
    </source>
</evidence>